<dbReference type="Pfam" id="PF14361">
    <property type="entry name" value="RsbRD_N"/>
    <property type="match status" value="1"/>
</dbReference>
<reference evidence="2" key="2">
    <citation type="submission" date="2021-04" db="EMBL/GenBank/DDBJ databases">
        <authorList>
            <person name="Gilroy R."/>
        </authorList>
    </citation>
    <scope>NUCLEOTIDE SEQUENCE</scope>
    <source>
        <strain evidence="2">ChiSxjej5B17-1746</strain>
    </source>
</reference>
<name>A0A9D1R0N7_9BACT</name>
<feature type="domain" description="RsbT co-antagonist protein RsbRD N-terminal" evidence="1">
    <location>
        <begin position="13"/>
        <end position="151"/>
    </location>
</feature>
<dbReference type="InterPro" id="IPR025751">
    <property type="entry name" value="RsbRD_N_dom"/>
</dbReference>
<comment type="caution">
    <text evidence="2">The sequence shown here is derived from an EMBL/GenBank/DDBJ whole genome shotgun (WGS) entry which is preliminary data.</text>
</comment>
<organism evidence="2 3">
    <name type="scientific">Candidatus Bilophila faecipullorum</name>
    <dbReference type="NCBI Taxonomy" id="2838482"/>
    <lineage>
        <taxon>Bacteria</taxon>
        <taxon>Pseudomonadati</taxon>
        <taxon>Thermodesulfobacteriota</taxon>
        <taxon>Desulfovibrionia</taxon>
        <taxon>Desulfovibrionales</taxon>
        <taxon>Desulfovibrionaceae</taxon>
        <taxon>Bilophila</taxon>
    </lineage>
</organism>
<dbReference type="Proteomes" id="UP000824264">
    <property type="component" value="Unassembled WGS sequence"/>
</dbReference>
<proteinExistence type="predicted"/>
<dbReference type="EMBL" id="DXGI01000213">
    <property type="protein sequence ID" value="HIW78650.1"/>
    <property type="molecule type" value="Genomic_DNA"/>
</dbReference>
<accession>A0A9D1R0N7</accession>
<dbReference type="AlphaFoldDB" id="A0A9D1R0N7"/>
<sequence length="175" mass="19689">MSTEDIISARRDAAIQKWTDAVYATYPFETTGFIRTQTDQFANPVGHATRRAAAVIYDAATGQDVDMDEVQDAVAGLIRVRAVQDLKPEKAVGVIFLYKPVLRELFLVDMLAAGDFQKFLDMGDRLDALALMAFNMYLADREQVYAERVAQQRREGSQIRRWAARHGLAENQDGE</sequence>
<gene>
    <name evidence="2" type="ORF">H9874_05845</name>
</gene>
<reference evidence="2" key="1">
    <citation type="journal article" date="2021" name="PeerJ">
        <title>Extensive microbial diversity within the chicken gut microbiome revealed by metagenomics and culture.</title>
        <authorList>
            <person name="Gilroy R."/>
            <person name="Ravi A."/>
            <person name="Getino M."/>
            <person name="Pursley I."/>
            <person name="Horton D.L."/>
            <person name="Alikhan N.F."/>
            <person name="Baker D."/>
            <person name="Gharbi K."/>
            <person name="Hall N."/>
            <person name="Watson M."/>
            <person name="Adriaenssens E.M."/>
            <person name="Foster-Nyarko E."/>
            <person name="Jarju S."/>
            <person name="Secka A."/>
            <person name="Antonio M."/>
            <person name="Oren A."/>
            <person name="Chaudhuri R.R."/>
            <person name="La Ragione R."/>
            <person name="Hildebrand F."/>
            <person name="Pallen M.J."/>
        </authorList>
    </citation>
    <scope>NUCLEOTIDE SEQUENCE</scope>
    <source>
        <strain evidence="2">ChiSxjej5B17-1746</strain>
    </source>
</reference>
<protein>
    <submittedName>
        <fullName evidence="2">RsbRD N-terminal domain-containing protein</fullName>
    </submittedName>
</protein>
<evidence type="ECO:0000259" key="1">
    <source>
        <dbReference type="Pfam" id="PF14361"/>
    </source>
</evidence>
<evidence type="ECO:0000313" key="3">
    <source>
        <dbReference type="Proteomes" id="UP000824264"/>
    </source>
</evidence>
<evidence type="ECO:0000313" key="2">
    <source>
        <dbReference type="EMBL" id="HIW78650.1"/>
    </source>
</evidence>